<proteinExistence type="predicted"/>
<dbReference type="AlphaFoldDB" id="A0A4C1YSG1"/>
<dbReference type="Proteomes" id="UP000299102">
    <property type="component" value="Unassembled WGS sequence"/>
</dbReference>
<reference evidence="1 2" key="1">
    <citation type="journal article" date="2019" name="Commun. Biol.">
        <title>The bagworm genome reveals a unique fibroin gene that provides high tensile strength.</title>
        <authorList>
            <person name="Kono N."/>
            <person name="Nakamura H."/>
            <person name="Ohtoshi R."/>
            <person name="Tomita M."/>
            <person name="Numata K."/>
            <person name="Arakawa K."/>
        </authorList>
    </citation>
    <scope>NUCLEOTIDE SEQUENCE [LARGE SCALE GENOMIC DNA]</scope>
</reference>
<evidence type="ECO:0000313" key="2">
    <source>
        <dbReference type="Proteomes" id="UP000299102"/>
    </source>
</evidence>
<comment type="caution">
    <text evidence="1">The sequence shown here is derived from an EMBL/GenBank/DDBJ whole genome shotgun (WGS) entry which is preliminary data.</text>
</comment>
<sequence length="78" mass="8643">MAFSLQLKSPTFCLRAHFEPLGPHDYCSSIPPMSVFVNHKQLGAYGEPVERGFAEASCEVLNALSAEHRFNSSKTPIF</sequence>
<keyword evidence="2" id="KW-1185">Reference proteome</keyword>
<name>A0A4C1YSG1_EUMVA</name>
<dbReference type="EMBL" id="BGZK01001338">
    <property type="protein sequence ID" value="GBP77589.1"/>
    <property type="molecule type" value="Genomic_DNA"/>
</dbReference>
<evidence type="ECO:0000313" key="1">
    <source>
        <dbReference type="EMBL" id="GBP77589.1"/>
    </source>
</evidence>
<accession>A0A4C1YSG1</accession>
<gene>
    <name evidence="1" type="ORF">EVAR_90225_1</name>
</gene>
<organism evidence="1 2">
    <name type="scientific">Eumeta variegata</name>
    <name type="common">Bagworm moth</name>
    <name type="synonym">Eumeta japonica</name>
    <dbReference type="NCBI Taxonomy" id="151549"/>
    <lineage>
        <taxon>Eukaryota</taxon>
        <taxon>Metazoa</taxon>
        <taxon>Ecdysozoa</taxon>
        <taxon>Arthropoda</taxon>
        <taxon>Hexapoda</taxon>
        <taxon>Insecta</taxon>
        <taxon>Pterygota</taxon>
        <taxon>Neoptera</taxon>
        <taxon>Endopterygota</taxon>
        <taxon>Lepidoptera</taxon>
        <taxon>Glossata</taxon>
        <taxon>Ditrysia</taxon>
        <taxon>Tineoidea</taxon>
        <taxon>Psychidae</taxon>
        <taxon>Oiketicinae</taxon>
        <taxon>Eumeta</taxon>
    </lineage>
</organism>
<protein>
    <submittedName>
        <fullName evidence="1">Uncharacterized protein</fullName>
    </submittedName>
</protein>